<dbReference type="InterPro" id="IPR016181">
    <property type="entry name" value="Acyl_CoA_acyltransferase"/>
</dbReference>
<evidence type="ECO:0000259" key="3">
    <source>
        <dbReference type="PROSITE" id="PS51186"/>
    </source>
</evidence>
<evidence type="ECO:0000256" key="2">
    <source>
        <dbReference type="ARBA" id="ARBA00023315"/>
    </source>
</evidence>
<protein>
    <submittedName>
        <fullName evidence="4">Acetyltransferase</fullName>
        <ecNumber evidence="4">2.3.1.-</ecNumber>
    </submittedName>
</protein>
<organism evidence="4 5">
    <name type="scientific">Metaclostridioides mangenotii</name>
    <dbReference type="NCBI Taxonomy" id="1540"/>
    <lineage>
        <taxon>Bacteria</taxon>
        <taxon>Bacillati</taxon>
        <taxon>Bacillota</taxon>
        <taxon>Clostridia</taxon>
        <taxon>Peptostreptococcales</taxon>
        <taxon>Peptostreptococcaceae</taxon>
        <taxon>Metaclostridioides</taxon>
    </lineage>
</organism>
<evidence type="ECO:0000313" key="4">
    <source>
        <dbReference type="EMBL" id="MBP1855194.1"/>
    </source>
</evidence>
<name>A0ABS4EB74_9FIRM</name>
<dbReference type="PANTHER" id="PTHR43800">
    <property type="entry name" value="PEPTIDYL-LYSINE N-ACETYLTRANSFERASE YJAB"/>
    <property type="match status" value="1"/>
</dbReference>
<dbReference type="RefSeq" id="WP_209456649.1">
    <property type="nucleotide sequence ID" value="NZ_BAAACS010000002.1"/>
</dbReference>
<dbReference type="GO" id="GO:0016746">
    <property type="term" value="F:acyltransferase activity"/>
    <property type="evidence" value="ECO:0007669"/>
    <property type="project" value="UniProtKB-KW"/>
</dbReference>
<gene>
    <name evidence="4" type="ORF">J2Z43_001587</name>
</gene>
<keyword evidence="5" id="KW-1185">Reference proteome</keyword>
<reference evidence="4 5" key="1">
    <citation type="submission" date="2021-03" db="EMBL/GenBank/DDBJ databases">
        <title>Genomic Encyclopedia of Type Strains, Phase IV (KMG-IV): sequencing the most valuable type-strain genomes for metagenomic binning, comparative biology and taxonomic classification.</title>
        <authorList>
            <person name="Goeker M."/>
        </authorList>
    </citation>
    <scope>NUCLEOTIDE SEQUENCE [LARGE SCALE GENOMIC DNA]</scope>
    <source>
        <strain evidence="4 5">DSM 1289</strain>
    </source>
</reference>
<keyword evidence="1 4" id="KW-0808">Transferase</keyword>
<dbReference type="CDD" id="cd04301">
    <property type="entry name" value="NAT_SF"/>
    <property type="match status" value="1"/>
</dbReference>
<evidence type="ECO:0000256" key="1">
    <source>
        <dbReference type="ARBA" id="ARBA00022679"/>
    </source>
</evidence>
<dbReference type="EMBL" id="JAGGJX010000002">
    <property type="protein sequence ID" value="MBP1855194.1"/>
    <property type="molecule type" value="Genomic_DNA"/>
</dbReference>
<sequence>MCKFSIEKLNNIEDDVKTELINVWEGSVRATHTFLKESDIQTLIPVVKEGVSQIDHLFCTRDGHGHIKAFVGVENQKIEMLFVSPDVRGKGIGKELMLYAINKLYARFVDVNEQNPQAVGFYKHLGFKEFDRSELDDSNNPFPILHMRLK</sequence>
<dbReference type="PROSITE" id="PS51186">
    <property type="entry name" value="GNAT"/>
    <property type="match status" value="1"/>
</dbReference>
<dbReference type="Pfam" id="PF13673">
    <property type="entry name" value="Acetyltransf_10"/>
    <property type="match status" value="1"/>
</dbReference>
<dbReference type="SUPFAM" id="SSF55729">
    <property type="entry name" value="Acyl-CoA N-acyltransferases (Nat)"/>
    <property type="match status" value="1"/>
</dbReference>
<evidence type="ECO:0000313" key="5">
    <source>
        <dbReference type="Proteomes" id="UP000767291"/>
    </source>
</evidence>
<feature type="domain" description="N-acetyltransferase" evidence="3">
    <location>
        <begin position="18"/>
        <end position="150"/>
    </location>
</feature>
<dbReference type="Gene3D" id="3.40.630.30">
    <property type="match status" value="1"/>
</dbReference>
<dbReference type="PANTHER" id="PTHR43800:SF1">
    <property type="entry name" value="PEPTIDYL-LYSINE N-ACETYLTRANSFERASE YJAB"/>
    <property type="match status" value="1"/>
</dbReference>
<proteinExistence type="predicted"/>
<dbReference type="InterPro" id="IPR000182">
    <property type="entry name" value="GNAT_dom"/>
</dbReference>
<dbReference type="Proteomes" id="UP000767291">
    <property type="component" value="Unassembled WGS sequence"/>
</dbReference>
<accession>A0ABS4EB74</accession>
<dbReference type="EC" id="2.3.1.-" evidence="4"/>
<keyword evidence="2 4" id="KW-0012">Acyltransferase</keyword>
<comment type="caution">
    <text evidence="4">The sequence shown here is derived from an EMBL/GenBank/DDBJ whole genome shotgun (WGS) entry which is preliminary data.</text>
</comment>